<name>A0ABV7RRQ7_9GAMM</name>
<dbReference type="PRINTS" id="PR01900">
    <property type="entry name" value="YIDCPROTEIN"/>
</dbReference>
<dbReference type="Pfam" id="PF02096">
    <property type="entry name" value="60KD_IMP"/>
    <property type="match status" value="1"/>
</dbReference>
<feature type="transmembrane region" description="Helical" evidence="13">
    <location>
        <begin position="519"/>
        <end position="540"/>
    </location>
</feature>
<evidence type="ECO:0000256" key="1">
    <source>
        <dbReference type="ARBA" id="ARBA00004429"/>
    </source>
</evidence>
<sequence>MNQTRVFLIFAWLMVATLLWMEWGKEQAAPAAAPTSAAAAATPASTVPTTGGNLPTVPSAPAMAAPAPAPATAAAATAPTVTVTTDVLKLVLDGGELRQADLLKYPNEADGTTPVRLFAQDPSNYFVAQSGWVSQGGAAPNHESGFRPEGAQHDFALAPGTDLLEVPFVWTGANGVTIRRTYRFHRGDYVVKVRDDVVNAGTAPWQGFVYRQLSRVPRALVKSGPMSAESYSFQGAAWYSSADKYEKRKYEDFADDGTLDKQVTGGWIGMLQHHFFAAWIPGANDVSTFSLATPSGSGGSQYLIREVGPGVNVAPGATATTEARLWVGPKLVKQIEAQRVPGLDRAVDFSSYSLMATLAGWLFWVLEKIYGLVGNWGWAIVGLVVLLKLVMYPLSAAQYKSMAKMRKFQPRIAQLKERYGDDKQKFQMAMMELYKKEKINPVGGCFPILLQMPVFLALYWMLSESVELRHTPWIGWIQDLTARDPYFVLPLINIAVMWFTQKLNPTTGMDPMQAKMMQFMPLVFGVMFAFFPAGLVLYWITNGALGLLQQWWMVKRYSEAPAKA</sequence>
<dbReference type="RefSeq" id="WP_386760068.1">
    <property type="nucleotide sequence ID" value="NZ_JBHRXK010000009.1"/>
</dbReference>
<evidence type="ECO:0000256" key="10">
    <source>
        <dbReference type="ARBA" id="ARBA00023186"/>
    </source>
</evidence>
<dbReference type="PANTHER" id="PTHR12428">
    <property type="entry name" value="OXA1"/>
    <property type="match status" value="1"/>
</dbReference>
<evidence type="ECO:0000256" key="4">
    <source>
        <dbReference type="ARBA" id="ARBA00022448"/>
    </source>
</evidence>
<keyword evidence="7 13" id="KW-0653">Protein transport</keyword>
<dbReference type="NCBIfam" id="TIGR03593">
    <property type="entry name" value="yidC_nterm"/>
    <property type="match status" value="1"/>
</dbReference>
<evidence type="ECO:0000256" key="6">
    <source>
        <dbReference type="ARBA" id="ARBA00022692"/>
    </source>
</evidence>
<dbReference type="InterPro" id="IPR019998">
    <property type="entry name" value="Membr_insert_YidC"/>
</dbReference>
<dbReference type="Gene3D" id="2.70.98.90">
    <property type="match status" value="1"/>
</dbReference>
<feature type="transmembrane region" description="Helical" evidence="13">
    <location>
        <begin position="482"/>
        <end position="499"/>
    </location>
</feature>
<keyword evidence="9 13" id="KW-0472">Membrane</keyword>
<evidence type="ECO:0000313" key="17">
    <source>
        <dbReference type="EMBL" id="MFC3552306.1"/>
    </source>
</evidence>
<feature type="transmembrane region" description="Helical" evidence="13">
    <location>
        <begin position="376"/>
        <end position="397"/>
    </location>
</feature>
<keyword evidence="10 13" id="KW-0143">Chaperone</keyword>
<reference evidence="18" key="1">
    <citation type="journal article" date="2019" name="Int. J. Syst. Evol. Microbiol.">
        <title>The Global Catalogue of Microorganisms (GCM) 10K type strain sequencing project: providing services to taxonomists for standard genome sequencing and annotation.</title>
        <authorList>
            <consortium name="The Broad Institute Genomics Platform"/>
            <consortium name="The Broad Institute Genome Sequencing Center for Infectious Disease"/>
            <person name="Wu L."/>
            <person name="Ma J."/>
        </authorList>
    </citation>
    <scope>NUCLEOTIDE SEQUENCE [LARGE SCALE GENOMIC DNA]</scope>
    <source>
        <strain evidence="18">KCTC 42875</strain>
    </source>
</reference>
<dbReference type="CDD" id="cd19961">
    <property type="entry name" value="EcYidC-like_peri"/>
    <property type="match status" value="1"/>
</dbReference>
<feature type="domain" description="Membrane insertase YidC/Oxa/ALB C-terminal" evidence="15">
    <location>
        <begin position="376"/>
        <end position="554"/>
    </location>
</feature>
<dbReference type="NCBIfam" id="NF002352">
    <property type="entry name" value="PRK01318.1-3"/>
    <property type="match status" value="1"/>
</dbReference>
<keyword evidence="5 13" id="KW-1003">Cell membrane</keyword>
<dbReference type="NCBIfam" id="TIGR03592">
    <property type="entry name" value="yidC_oxa1_cterm"/>
    <property type="match status" value="1"/>
</dbReference>
<protein>
    <recommendedName>
        <fullName evidence="3 13">Membrane protein insertase YidC</fullName>
    </recommendedName>
    <alternativeName>
        <fullName evidence="12 13">Foldase YidC</fullName>
    </alternativeName>
    <alternativeName>
        <fullName evidence="11 13">Membrane integrase YidC</fullName>
    </alternativeName>
    <alternativeName>
        <fullName evidence="13">Membrane protein YidC</fullName>
    </alternativeName>
</protein>
<feature type="transmembrane region" description="Helical" evidence="13">
    <location>
        <begin position="439"/>
        <end position="462"/>
    </location>
</feature>
<comment type="similarity">
    <text evidence="2 13">Belongs to the OXA1/ALB3/YidC family. Type 1 subfamily.</text>
</comment>
<evidence type="ECO:0000256" key="14">
    <source>
        <dbReference type="SAM" id="MobiDB-lite"/>
    </source>
</evidence>
<evidence type="ECO:0000256" key="11">
    <source>
        <dbReference type="ARBA" id="ARBA00033245"/>
    </source>
</evidence>
<dbReference type="InterPro" id="IPR028055">
    <property type="entry name" value="YidC/Oxa/ALB_C"/>
</dbReference>
<dbReference type="EMBL" id="JBHRXK010000009">
    <property type="protein sequence ID" value="MFC3552306.1"/>
    <property type="molecule type" value="Genomic_DNA"/>
</dbReference>
<keyword evidence="8 13" id="KW-1133">Transmembrane helix</keyword>
<dbReference type="InterPro" id="IPR047196">
    <property type="entry name" value="YidC_ALB_C"/>
</dbReference>
<keyword evidence="18" id="KW-1185">Reference proteome</keyword>
<dbReference type="CDD" id="cd20070">
    <property type="entry name" value="5TM_YidC_Alb3"/>
    <property type="match status" value="1"/>
</dbReference>
<dbReference type="InterPro" id="IPR001708">
    <property type="entry name" value="YidC/ALB3/OXA1/COX18"/>
</dbReference>
<evidence type="ECO:0000313" key="18">
    <source>
        <dbReference type="Proteomes" id="UP001595740"/>
    </source>
</evidence>
<evidence type="ECO:0000256" key="2">
    <source>
        <dbReference type="ARBA" id="ARBA00010527"/>
    </source>
</evidence>
<dbReference type="Proteomes" id="UP001595740">
    <property type="component" value="Unassembled WGS sequence"/>
</dbReference>
<evidence type="ECO:0000256" key="8">
    <source>
        <dbReference type="ARBA" id="ARBA00022989"/>
    </source>
</evidence>
<evidence type="ECO:0000256" key="3">
    <source>
        <dbReference type="ARBA" id="ARBA00015325"/>
    </source>
</evidence>
<evidence type="ECO:0000256" key="7">
    <source>
        <dbReference type="ARBA" id="ARBA00022927"/>
    </source>
</evidence>
<comment type="subcellular location">
    <subcellularLocation>
        <location evidence="1">Cell inner membrane</location>
        <topology evidence="1">Multi-pass membrane protein</topology>
    </subcellularLocation>
    <subcellularLocation>
        <location evidence="13">Cell membrane</location>
        <topology evidence="13">Multi-pass membrane protein</topology>
    </subcellularLocation>
</comment>
<feature type="transmembrane region" description="Helical" evidence="13">
    <location>
        <begin position="6"/>
        <end position="23"/>
    </location>
</feature>
<keyword evidence="4 13" id="KW-0813">Transport</keyword>
<evidence type="ECO:0000256" key="12">
    <source>
        <dbReference type="ARBA" id="ARBA00033342"/>
    </source>
</evidence>
<gene>
    <name evidence="13 17" type="primary">yidC</name>
    <name evidence="17" type="ORF">ACFOLC_14975</name>
</gene>
<evidence type="ECO:0000259" key="16">
    <source>
        <dbReference type="Pfam" id="PF14849"/>
    </source>
</evidence>
<feature type="region of interest" description="Disordered" evidence="14">
    <location>
        <begin position="43"/>
        <end position="65"/>
    </location>
</feature>
<dbReference type="PANTHER" id="PTHR12428:SF65">
    <property type="entry name" value="CYTOCHROME C OXIDASE ASSEMBLY PROTEIN COX18, MITOCHONDRIAL"/>
    <property type="match status" value="1"/>
</dbReference>
<proteinExistence type="inferred from homology"/>
<dbReference type="InterPro" id="IPR028053">
    <property type="entry name" value="Membr_insert_YidC_N"/>
</dbReference>
<keyword evidence="6 13" id="KW-0812">Transmembrane</keyword>
<organism evidence="17 18">
    <name type="scientific">Lysobacter cavernae</name>
    <dbReference type="NCBI Taxonomy" id="1685901"/>
    <lineage>
        <taxon>Bacteria</taxon>
        <taxon>Pseudomonadati</taxon>
        <taxon>Pseudomonadota</taxon>
        <taxon>Gammaproteobacteria</taxon>
        <taxon>Lysobacterales</taxon>
        <taxon>Lysobacteraceae</taxon>
        <taxon>Lysobacter</taxon>
    </lineage>
</organism>
<accession>A0ABV7RRQ7</accession>
<feature type="domain" description="Membrane insertase YidC N-terminal" evidence="16">
    <location>
        <begin position="81"/>
        <end position="365"/>
    </location>
</feature>
<comment type="caution">
    <text evidence="17">The sequence shown here is derived from an EMBL/GenBank/DDBJ whole genome shotgun (WGS) entry which is preliminary data.</text>
</comment>
<comment type="function">
    <text evidence="13">Required for the insertion and/or proper folding and/or complex formation of integral membrane proteins into the membrane. Involved in integration of membrane proteins that insert both dependently and independently of the Sec translocase complex, as well as at least some lipoproteins. Aids folding of multispanning membrane proteins.</text>
</comment>
<evidence type="ECO:0000256" key="13">
    <source>
        <dbReference type="HAMAP-Rule" id="MF_01810"/>
    </source>
</evidence>
<evidence type="ECO:0000259" key="15">
    <source>
        <dbReference type="Pfam" id="PF02096"/>
    </source>
</evidence>
<comment type="subunit">
    <text evidence="13">Interacts with the Sec translocase complex via SecD. Specifically interacts with transmembrane segments of nascent integral membrane proteins during membrane integration.</text>
</comment>
<dbReference type="InterPro" id="IPR038221">
    <property type="entry name" value="YidC_periplasmic_sf"/>
</dbReference>
<dbReference type="PRINTS" id="PR00701">
    <property type="entry name" value="60KDINNERMP"/>
</dbReference>
<evidence type="ECO:0000256" key="5">
    <source>
        <dbReference type="ARBA" id="ARBA00022475"/>
    </source>
</evidence>
<dbReference type="HAMAP" id="MF_01810">
    <property type="entry name" value="YidC_type1"/>
    <property type="match status" value="1"/>
</dbReference>
<evidence type="ECO:0000256" key="9">
    <source>
        <dbReference type="ARBA" id="ARBA00023136"/>
    </source>
</evidence>
<dbReference type="Pfam" id="PF14849">
    <property type="entry name" value="YidC_periplas"/>
    <property type="match status" value="1"/>
</dbReference>